<protein>
    <submittedName>
        <fullName evidence="2">Acetyltransferase (GNAT) family protein</fullName>
    </submittedName>
</protein>
<dbReference type="GO" id="GO:0016747">
    <property type="term" value="F:acyltransferase activity, transferring groups other than amino-acyl groups"/>
    <property type="evidence" value="ECO:0007669"/>
    <property type="project" value="InterPro"/>
</dbReference>
<dbReference type="PROSITE" id="PS51186">
    <property type="entry name" value="GNAT"/>
    <property type="match status" value="1"/>
</dbReference>
<evidence type="ECO:0000259" key="1">
    <source>
        <dbReference type="PROSITE" id="PS51186"/>
    </source>
</evidence>
<dbReference type="Proteomes" id="UP000092504">
    <property type="component" value="Unassembled WGS sequence"/>
</dbReference>
<dbReference type="InterPro" id="IPR016181">
    <property type="entry name" value="Acyl_CoA_acyltransferase"/>
</dbReference>
<dbReference type="InterPro" id="IPR000182">
    <property type="entry name" value="GNAT_dom"/>
</dbReference>
<proteinExistence type="predicted"/>
<accession>A0A1B8NUS8</accession>
<gene>
    <name evidence="2" type="ORF">A8U91_02754</name>
</gene>
<dbReference type="SUPFAM" id="SSF55729">
    <property type="entry name" value="Acyl-CoA N-acyltransferases (Nat)"/>
    <property type="match status" value="1"/>
</dbReference>
<dbReference type="CDD" id="cd04301">
    <property type="entry name" value="NAT_SF"/>
    <property type="match status" value="1"/>
</dbReference>
<dbReference type="Pfam" id="PF13508">
    <property type="entry name" value="Acetyltransf_7"/>
    <property type="match status" value="1"/>
</dbReference>
<feature type="domain" description="N-acetyltransferase" evidence="1">
    <location>
        <begin position="7"/>
        <end position="143"/>
    </location>
</feature>
<sequence>MLAWSLVPAHAGDEAWAAALVADNMAPAYRRHGIDWCRARFAIDWEIGENYLLWLGEERIGYLRLWHTEGRSYLQDMQVVAEHRGRGWGSRMLDEVKAMAGARAVRLKVFEDSPALQLYRRHGFEALMHESPLVGMEWSRLRQADGH</sequence>
<evidence type="ECO:0000313" key="3">
    <source>
        <dbReference type="Proteomes" id="UP000092504"/>
    </source>
</evidence>
<keyword evidence="2" id="KW-0808">Transferase</keyword>
<reference evidence="2 3" key="1">
    <citation type="submission" date="2016-06" db="EMBL/GenBank/DDBJ databases">
        <title>Genome sequence of halotolerant plant growth promoting strain of Halomonas elongata HEK1 isolated from salterns of Rann of Kutch, Gujarat, India.</title>
        <authorList>
            <person name="Gaba S."/>
            <person name="Singh R.N."/>
            <person name="Abrol S."/>
            <person name="Kaushik R."/>
            <person name="Saxena A.K."/>
        </authorList>
    </citation>
    <scope>NUCLEOTIDE SEQUENCE [LARGE SCALE GENOMIC DNA]</scope>
    <source>
        <strain evidence="2 3">HEK1</strain>
    </source>
</reference>
<dbReference type="EMBL" id="MAJD01000002">
    <property type="protein sequence ID" value="OBX33713.1"/>
    <property type="molecule type" value="Genomic_DNA"/>
</dbReference>
<organism evidence="2 3">
    <name type="scientific">Halomonas elongata</name>
    <dbReference type="NCBI Taxonomy" id="2746"/>
    <lineage>
        <taxon>Bacteria</taxon>
        <taxon>Pseudomonadati</taxon>
        <taxon>Pseudomonadota</taxon>
        <taxon>Gammaproteobacteria</taxon>
        <taxon>Oceanospirillales</taxon>
        <taxon>Halomonadaceae</taxon>
        <taxon>Halomonas</taxon>
    </lineage>
</organism>
<dbReference type="AlphaFoldDB" id="A0A1B8NUS8"/>
<evidence type="ECO:0000313" key="2">
    <source>
        <dbReference type="EMBL" id="OBX33713.1"/>
    </source>
</evidence>
<comment type="caution">
    <text evidence="2">The sequence shown here is derived from an EMBL/GenBank/DDBJ whole genome shotgun (WGS) entry which is preliminary data.</text>
</comment>
<dbReference type="Gene3D" id="3.40.630.30">
    <property type="match status" value="1"/>
</dbReference>
<name>A0A1B8NUS8_HALEL</name>